<comment type="caution">
    <text evidence="1">The sequence shown here is derived from an EMBL/GenBank/DDBJ whole genome shotgun (WGS) entry which is preliminary data.</text>
</comment>
<accession>A0A919YUK2</accession>
<organism evidence="1 2">
    <name type="scientific">Paenibacillus montaniterrae</name>
    <dbReference type="NCBI Taxonomy" id="429341"/>
    <lineage>
        <taxon>Bacteria</taxon>
        <taxon>Bacillati</taxon>
        <taxon>Bacillota</taxon>
        <taxon>Bacilli</taxon>
        <taxon>Bacillales</taxon>
        <taxon>Paenibacillaceae</taxon>
        <taxon>Paenibacillus</taxon>
    </lineage>
</organism>
<protein>
    <submittedName>
        <fullName evidence="1">Uncharacterized protein</fullName>
    </submittedName>
</protein>
<keyword evidence="2" id="KW-1185">Reference proteome</keyword>
<dbReference type="Proteomes" id="UP000683139">
    <property type="component" value="Unassembled WGS sequence"/>
</dbReference>
<name>A0A919YUK2_9BACL</name>
<dbReference type="EMBL" id="BOSE01000015">
    <property type="protein sequence ID" value="GIP19422.1"/>
    <property type="molecule type" value="Genomic_DNA"/>
</dbReference>
<sequence length="71" mass="8076">MMMVIGFYSFVVETNHRNSSSTMLASIIDFSTHVVNDFQKYILLSTTSTMKTLVLFSQSVIIKVSLYDWGT</sequence>
<evidence type="ECO:0000313" key="1">
    <source>
        <dbReference type="EMBL" id="GIP19422.1"/>
    </source>
</evidence>
<gene>
    <name evidence="1" type="ORF">J40TS1_50640</name>
</gene>
<reference evidence="1" key="1">
    <citation type="submission" date="2021-03" db="EMBL/GenBank/DDBJ databases">
        <title>Antimicrobial resistance genes in bacteria isolated from Japanese honey, and their potential for conferring macrolide and lincosamide resistance in the American foulbrood pathogen Paenibacillus larvae.</title>
        <authorList>
            <person name="Okamoto M."/>
            <person name="Kumagai M."/>
            <person name="Kanamori H."/>
            <person name="Takamatsu D."/>
        </authorList>
    </citation>
    <scope>NUCLEOTIDE SEQUENCE</scope>
    <source>
        <strain evidence="1">J40TS1</strain>
    </source>
</reference>
<dbReference type="AlphaFoldDB" id="A0A919YUK2"/>
<evidence type="ECO:0000313" key="2">
    <source>
        <dbReference type="Proteomes" id="UP000683139"/>
    </source>
</evidence>
<proteinExistence type="predicted"/>